<dbReference type="InterPro" id="IPR036291">
    <property type="entry name" value="NAD(P)-bd_dom_sf"/>
</dbReference>
<dbReference type="RefSeq" id="WP_168875205.1">
    <property type="nucleotide sequence ID" value="NZ_JABAIA010000018.1"/>
</dbReference>
<dbReference type="PROSITE" id="PS50075">
    <property type="entry name" value="CARRIER"/>
    <property type="match status" value="1"/>
</dbReference>
<dbReference type="PANTHER" id="PTHR43775:SF37">
    <property type="entry name" value="SI:DKEY-61P9.11"/>
    <property type="match status" value="1"/>
</dbReference>
<dbReference type="Pfam" id="PF00550">
    <property type="entry name" value="PP-binding"/>
    <property type="match status" value="1"/>
</dbReference>
<evidence type="ECO:0000313" key="5">
    <source>
        <dbReference type="Proteomes" id="UP000570474"/>
    </source>
</evidence>
<accession>A0A847S1F3</accession>
<dbReference type="PROSITE" id="PS00012">
    <property type="entry name" value="PHOSPHOPANTETHEINE"/>
    <property type="match status" value="1"/>
</dbReference>
<dbReference type="InterPro" id="IPR036736">
    <property type="entry name" value="ACP-like_sf"/>
</dbReference>
<comment type="caution">
    <text evidence="4">The sequence shown here is derived from an EMBL/GenBank/DDBJ whole genome shotgun (WGS) entry which is preliminary data.</text>
</comment>
<feature type="domain" description="Carrier" evidence="3">
    <location>
        <begin position="138"/>
        <end position="215"/>
    </location>
</feature>
<dbReference type="SUPFAM" id="SSF47336">
    <property type="entry name" value="ACP-like"/>
    <property type="match status" value="1"/>
</dbReference>
<evidence type="ECO:0000313" key="4">
    <source>
        <dbReference type="EMBL" id="NLR69243.1"/>
    </source>
</evidence>
<reference evidence="4 5" key="1">
    <citation type="submission" date="2020-04" db="EMBL/GenBank/DDBJ databases">
        <authorList>
            <person name="Yin C."/>
        </authorList>
    </citation>
    <scope>NUCLEOTIDE SEQUENCE [LARGE SCALE GENOMIC DNA]</scope>
    <source>
        <strain evidence="4 5">Ae27</strain>
    </source>
</reference>
<dbReference type="InterPro" id="IPR014030">
    <property type="entry name" value="Ketoacyl_synth_N"/>
</dbReference>
<name>A0A847S1F3_9BACT</name>
<dbReference type="GO" id="GO:0005886">
    <property type="term" value="C:plasma membrane"/>
    <property type="evidence" value="ECO:0007669"/>
    <property type="project" value="TreeGrafter"/>
</dbReference>
<keyword evidence="1" id="KW-0596">Phosphopantetheine</keyword>
<evidence type="ECO:0000259" key="3">
    <source>
        <dbReference type="PROSITE" id="PS50075"/>
    </source>
</evidence>
<dbReference type="Pfam" id="PF00109">
    <property type="entry name" value="ketoacyl-synt"/>
    <property type="match status" value="1"/>
</dbReference>
<dbReference type="Proteomes" id="UP000570474">
    <property type="component" value="Unassembled WGS sequence"/>
</dbReference>
<dbReference type="EMBL" id="JABAIA010000018">
    <property type="protein sequence ID" value="NLR69243.1"/>
    <property type="molecule type" value="Genomic_DNA"/>
</dbReference>
<dbReference type="SMART" id="SM01294">
    <property type="entry name" value="PKS_PP_betabranch"/>
    <property type="match status" value="1"/>
</dbReference>
<dbReference type="InterPro" id="IPR050091">
    <property type="entry name" value="PKS_NRPS_Biosynth_Enz"/>
</dbReference>
<dbReference type="SMART" id="SM00823">
    <property type="entry name" value="PKS_PP"/>
    <property type="match status" value="1"/>
</dbReference>
<protein>
    <submittedName>
        <fullName evidence="4">KR domain-containing protein</fullName>
    </submittedName>
</protein>
<dbReference type="InterPro" id="IPR009081">
    <property type="entry name" value="PP-bd_ACP"/>
</dbReference>
<dbReference type="PANTHER" id="PTHR43775">
    <property type="entry name" value="FATTY ACID SYNTHASE"/>
    <property type="match status" value="1"/>
</dbReference>
<dbReference type="InterPro" id="IPR020806">
    <property type="entry name" value="PKS_PP-bd"/>
</dbReference>
<dbReference type="GO" id="GO:0004312">
    <property type="term" value="F:fatty acid synthase activity"/>
    <property type="evidence" value="ECO:0007669"/>
    <property type="project" value="TreeGrafter"/>
</dbReference>
<dbReference type="InterPro" id="IPR006162">
    <property type="entry name" value="Ppantetheine_attach_site"/>
</dbReference>
<dbReference type="InterPro" id="IPR013968">
    <property type="entry name" value="PKS_KR"/>
</dbReference>
<evidence type="ECO:0000256" key="2">
    <source>
        <dbReference type="ARBA" id="ARBA00022553"/>
    </source>
</evidence>
<feature type="non-terminal residue" evidence="4">
    <location>
        <position position="1"/>
    </location>
</feature>
<dbReference type="Gene3D" id="3.40.47.10">
    <property type="match status" value="1"/>
</dbReference>
<dbReference type="SUPFAM" id="SSF51735">
    <property type="entry name" value="NAD(P)-binding Rossmann-fold domains"/>
    <property type="match status" value="1"/>
</dbReference>
<organism evidence="4 5">
    <name type="scientific">Chitinophaga varians</name>
    <dbReference type="NCBI Taxonomy" id="2202339"/>
    <lineage>
        <taxon>Bacteria</taxon>
        <taxon>Pseudomonadati</taxon>
        <taxon>Bacteroidota</taxon>
        <taxon>Chitinophagia</taxon>
        <taxon>Chitinophagales</taxon>
        <taxon>Chitinophagaceae</taxon>
        <taxon>Chitinophaga</taxon>
    </lineage>
</organism>
<dbReference type="InterPro" id="IPR016039">
    <property type="entry name" value="Thiolase-like"/>
</dbReference>
<sequence length="303" mass="33601">LDEASASCRLDFMILFSSLSGVTGNIGQGDYAAANAYLDDYALYRNELVKTGARSGRTQSIAWPLWASEGMQVDEESARYLEREWGMQPLPASSGLALFDRLLQQGHEQVVVFHGKKNKFQDQKVNTEKLPVNVSDPVLTDQVTKKVLGFISENLQLEITAISLDEELGDYGFDSISLTKLANQINDYYDLSLTPTVFYSHSTVEKLVNHLLEDHAAGIVKRHDAVTKATLREVTPPVSLPPAVRSTGRFLDGPPVISPLSEPVAIVGMNGRFPGSADLQQFWEHLKSNHDLVTEVPADRWDW</sequence>
<dbReference type="Gene3D" id="3.40.50.720">
    <property type="entry name" value="NAD(P)-binding Rossmann-like Domain"/>
    <property type="match status" value="1"/>
</dbReference>
<dbReference type="Pfam" id="PF08659">
    <property type="entry name" value="KR"/>
    <property type="match status" value="1"/>
</dbReference>
<dbReference type="AlphaFoldDB" id="A0A847S1F3"/>
<dbReference type="GO" id="GO:0006633">
    <property type="term" value="P:fatty acid biosynthetic process"/>
    <property type="evidence" value="ECO:0007669"/>
    <property type="project" value="TreeGrafter"/>
</dbReference>
<dbReference type="Gene3D" id="1.10.1200.10">
    <property type="entry name" value="ACP-like"/>
    <property type="match status" value="1"/>
</dbReference>
<dbReference type="SUPFAM" id="SSF53901">
    <property type="entry name" value="Thiolase-like"/>
    <property type="match status" value="1"/>
</dbReference>
<feature type="non-terminal residue" evidence="4">
    <location>
        <position position="303"/>
    </location>
</feature>
<dbReference type="GO" id="GO:0071770">
    <property type="term" value="P:DIM/DIP cell wall layer assembly"/>
    <property type="evidence" value="ECO:0007669"/>
    <property type="project" value="TreeGrafter"/>
</dbReference>
<proteinExistence type="predicted"/>
<keyword evidence="5" id="KW-1185">Reference proteome</keyword>
<evidence type="ECO:0000256" key="1">
    <source>
        <dbReference type="ARBA" id="ARBA00022450"/>
    </source>
</evidence>
<dbReference type="GO" id="GO:0031177">
    <property type="term" value="F:phosphopantetheine binding"/>
    <property type="evidence" value="ECO:0007669"/>
    <property type="project" value="InterPro"/>
</dbReference>
<dbReference type="GO" id="GO:0005737">
    <property type="term" value="C:cytoplasm"/>
    <property type="evidence" value="ECO:0007669"/>
    <property type="project" value="TreeGrafter"/>
</dbReference>
<gene>
    <name evidence="4" type="ORF">HGH92_33420</name>
</gene>
<keyword evidence="2" id="KW-0597">Phosphoprotein</keyword>